<evidence type="ECO:0000313" key="5">
    <source>
        <dbReference type="Proteomes" id="UP000198853"/>
    </source>
</evidence>
<dbReference type="EMBL" id="FNEN01000002">
    <property type="protein sequence ID" value="SDI41403.1"/>
    <property type="molecule type" value="Genomic_DNA"/>
</dbReference>
<keyword evidence="4" id="KW-0670">Pyruvate</keyword>
<name>A0A1G8KDC9_9BACI</name>
<dbReference type="PANTHER" id="PTHR11364:SF27">
    <property type="entry name" value="SULFURTRANSFERASE"/>
    <property type="match status" value="1"/>
</dbReference>
<accession>A0A1G8KDC9</accession>
<organism evidence="4 5">
    <name type="scientific">Natribacillus halophilus</name>
    <dbReference type="NCBI Taxonomy" id="549003"/>
    <lineage>
        <taxon>Bacteria</taxon>
        <taxon>Bacillati</taxon>
        <taxon>Bacillota</taxon>
        <taxon>Bacilli</taxon>
        <taxon>Bacillales</taxon>
        <taxon>Bacillaceae</taxon>
        <taxon>Natribacillus</taxon>
    </lineage>
</organism>
<dbReference type="RefSeq" id="WP_090395973.1">
    <property type="nucleotide sequence ID" value="NZ_FNEN01000002.1"/>
</dbReference>
<sequence length="302" mass="33518">MSNVPLIVSTEWLAERLDDPKLRLIDATTFLKPPEGGRYYNVWSGQEAYDEGHIPGAVYADLLNNLSDPDSEFTFTVPSRERFTKKMSELGVGDDDTYVVVYDQGNAIVGASVIASDWASRLAWQLQYEGYDNVAVLDGGFVKWREDGRPVSTEPGSYPKATFKGERRPELLATKEDVKDALDDENVILLNSLSEADFNGETDTYARSGHIPGSVNVFFGNLSDPETKELHNEEQLRDTFEQVGALDENKKVITYCGSGIAATWNALILNKLGQQNVSMYDGSLTEWTADPSLPLDTVKKDK</sequence>
<dbReference type="InterPro" id="IPR001763">
    <property type="entry name" value="Rhodanese-like_dom"/>
</dbReference>
<reference evidence="4 5" key="1">
    <citation type="submission" date="2016-10" db="EMBL/GenBank/DDBJ databases">
        <authorList>
            <person name="de Groot N.N."/>
        </authorList>
    </citation>
    <scope>NUCLEOTIDE SEQUENCE [LARGE SCALE GENOMIC DNA]</scope>
    <source>
        <strain evidence="4 5">DSM 21771</strain>
    </source>
</reference>
<dbReference type="CDD" id="cd01449">
    <property type="entry name" value="TST_Repeat_2"/>
    <property type="match status" value="1"/>
</dbReference>
<keyword evidence="2" id="KW-0677">Repeat</keyword>
<dbReference type="Gene3D" id="3.40.250.10">
    <property type="entry name" value="Rhodanese-like domain"/>
    <property type="match status" value="2"/>
</dbReference>
<dbReference type="AlphaFoldDB" id="A0A1G8KDC9"/>
<protein>
    <submittedName>
        <fullName evidence="4">Thiosulfate/3-mercaptopyruvate sulfurtransferase</fullName>
    </submittedName>
</protein>
<dbReference type="Proteomes" id="UP000198853">
    <property type="component" value="Unassembled WGS sequence"/>
</dbReference>
<dbReference type="PANTHER" id="PTHR11364">
    <property type="entry name" value="THIOSULFATE SULFERTANSFERASE"/>
    <property type="match status" value="1"/>
</dbReference>
<dbReference type="OrthoDB" id="9770030at2"/>
<dbReference type="SUPFAM" id="SSF52821">
    <property type="entry name" value="Rhodanese/Cell cycle control phosphatase"/>
    <property type="match status" value="2"/>
</dbReference>
<evidence type="ECO:0000256" key="2">
    <source>
        <dbReference type="ARBA" id="ARBA00022737"/>
    </source>
</evidence>
<dbReference type="InterPro" id="IPR036873">
    <property type="entry name" value="Rhodanese-like_dom_sf"/>
</dbReference>
<gene>
    <name evidence="4" type="ORF">SAMN04488123_10238</name>
</gene>
<dbReference type="CDD" id="cd01448">
    <property type="entry name" value="TST_Repeat_1"/>
    <property type="match status" value="1"/>
</dbReference>
<evidence type="ECO:0000259" key="3">
    <source>
        <dbReference type="PROSITE" id="PS50206"/>
    </source>
</evidence>
<keyword evidence="5" id="KW-1185">Reference proteome</keyword>
<feature type="domain" description="Rhodanese" evidence="3">
    <location>
        <begin position="41"/>
        <end position="153"/>
    </location>
</feature>
<keyword evidence="1 4" id="KW-0808">Transferase</keyword>
<evidence type="ECO:0000313" key="4">
    <source>
        <dbReference type="EMBL" id="SDI41403.1"/>
    </source>
</evidence>
<evidence type="ECO:0000256" key="1">
    <source>
        <dbReference type="ARBA" id="ARBA00022679"/>
    </source>
</evidence>
<proteinExistence type="predicted"/>
<dbReference type="PROSITE" id="PS50206">
    <property type="entry name" value="RHODANESE_3"/>
    <property type="match status" value="2"/>
</dbReference>
<dbReference type="InterPro" id="IPR045078">
    <property type="entry name" value="TST/MPST-like"/>
</dbReference>
<dbReference type="GO" id="GO:0004792">
    <property type="term" value="F:thiosulfate-cyanide sulfurtransferase activity"/>
    <property type="evidence" value="ECO:0007669"/>
    <property type="project" value="TreeGrafter"/>
</dbReference>
<dbReference type="Pfam" id="PF00581">
    <property type="entry name" value="Rhodanese"/>
    <property type="match status" value="2"/>
</dbReference>
<dbReference type="SMART" id="SM00450">
    <property type="entry name" value="RHOD"/>
    <property type="match status" value="2"/>
</dbReference>
<feature type="domain" description="Rhodanese" evidence="3">
    <location>
        <begin position="194"/>
        <end position="296"/>
    </location>
</feature>